<protein>
    <submittedName>
        <fullName evidence="1">Uncharacterized protein</fullName>
    </submittedName>
</protein>
<organism evidence="1 2">
    <name type="scientific">Comamonas jiangduensis</name>
    <dbReference type="NCBI Taxonomy" id="1194168"/>
    <lineage>
        <taxon>Bacteria</taxon>
        <taxon>Pseudomonadati</taxon>
        <taxon>Pseudomonadota</taxon>
        <taxon>Betaproteobacteria</taxon>
        <taxon>Burkholderiales</taxon>
        <taxon>Comamonadaceae</taxon>
        <taxon>Comamonas</taxon>
    </lineage>
</organism>
<dbReference type="EMBL" id="JBGJLR010000023">
    <property type="protein sequence ID" value="MEZ2740893.1"/>
    <property type="molecule type" value="Genomic_DNA"/>
</dbReference>
<evidence type="ECO:0000313" key="2">
    <source>
        <dbReference type="Proteomes" id="UP001567350"/>
    </source>
</evidence>
<name>A0ABV4IKJ7_9BURK</name>
<keyword evidence="2" id="KW-1185">Reference proteome</keyword>
<sequence length="120" mass="13945">MNEQDISDKFDQSLSSINLEKLDKNERDLLIALKDYHLLSINSCTLSYESNVEILKIIVDEMKKKVSTQHATEDEKNLILRLSRISQNALEEADKLFQRQNEIEKNVLPLLLRLENSNES</sequence>
<dbReference type="RefSeq" id="WP_370894070.1">
    <property type="nucleotide sequence ID" value="NZ_JBGJLR010000023.1"/>
</dbReference>
<proteinExistence type="predicted"/>
<comment type="caution">
    <text evidence="1">The sequence shown here is derived from an EMBL/GenBank/DDBJ whole genome shotgun (WGS) entry which is preliminary data.</text>
</comment>
<accession>A0ABV4IKJ7</accession>
<dbReference type="Proteomes" id="UP001567350">
    <property type="component" value="Unassembled WGS sequence"/>
</dbReference>
<evidence type="ECO:0000313" key="1">
    <source>
        <dbReference type="EMBL" id="MEZ2740893.1"/>
    </source>
</evidence>
<gene>
    <name evidence="1" type="ORF">ACBP88_15815</name>
</gene>
<reference evidence="1 2" key="1">
    <citation type="submission" date="2024-08" db="EMBL/GenBank/DDBJ databases">
        <authorList>
            <person name="Feng Z."/>
            <person name="Ronholm J."/>
        </authorList>
    </citation>
    <scope>NUCLEOTIDE SEQUENCE [LARGE SCALE GENOMIC DNA]</scope>
    <source>
        <strain evidence="1 2">4-AB0-8</strain>
    </source>
</reference>